<evidence type="ECO:0000256" key="1">
    <source>
        <dbReference type="SAM" id="Phobius"/>
    </source>
</evidence>
<evidence type="ECO:0000313" key="2">
    <source>
        <dbReference type="EMBL" id="RRT64326.1"/>
    </source>
</evidence>
<dbReference type="EMBL" id="AMZH03006238">
    <property type="protein sequence ID" value="RRT64326.1"/>
    <property type="molecule type" value="Genomic_DNA"/>
</dbReference>
<dbReference type="Proteomes" id="UP000287651">
    <property type="component" value="Unassembled WGS sequence"/>
</dbReference>
<gene>
    <name evidence="2" type="ORF">B296_00018853</name>
</gene>
<keyword evidence="1" id="KW-0472">Membrane</keyword>
<accession>A0A426ZK17</accession>
<dbReference type="AlphaFoldDB" id="A0A426ZK17"/>
<keyword evidence="1" id="KW-1133">Transmembrane helix</keyword>
<proteinExistence type="predicted"/>
<protein>
    <submittedName>
        <fullName evidence="2">Uncharacterized protein</fullName>
    </submittedName>
</protein>
<feature type="transmembrane region" description="Helical" evidence="1">
    <location>
        <begin position="91"/>
        <end position="113"/>
    </location>
</feature>
<keyword evidence="1" id="KW-0812">Transmembrane</keyword>
<reference evidence="2 3" key="1">
    <citation type="journal article" date="2014" name="Agronomy (Basel)">
        <title>A Draft Genome Sequence for Ensete ventricosum, the Drought-Tolerant Tree Against Hunger.</title>
        <authorList>
            <person name="Harrison J."/>
            <person name="Moore K.A."/>
            <person name="Paszkiewicz K."/>
            <person name="Jones T."/>
            <person name="Grant M."/>
            <person name="Ambacheew D."/>
            <person name="Muzemil S."/>
            <person name="Studholme D.J."/>
        </authorList>
    </citation>
    <scope>NUCLEOTIDE SEQUENCE [LARGE SCALE GENOMIC DNA]</scope>
</reference>
<comment type="caution">
    <text evidence="2">The sequence shown here is derived from an EMBL/GenBank/DDBJ whole genome shotgun (WGS) entry which is preliminary data.</text>
</comment>
<sequence>MIRVLLSFWLETDLGVGATPRHLLDRGPSIGLTCRGAVSTRRGSIDYDVDLTFDRVGKALWTISLQPPVWMVHSPLDIMTEVSLADQVLNLVLQVLALFGVMAVFTMEMIIYAPVPFFGSGLDVVRWCQESLPPYLEEDFGPRGVCIRDRSRLGGEPVDELCKEFLPSLSDAEERSCRGLRSCIGEELAPSRWPRRVRSGLSSHHMTPKQVA</sequence>
<evidence type="ECO:0000313" key="3">
    <source>
        <dbReference type="Proteomes" id="UP000287651"/>
    </source>
</evidence>
<organism evidence="2 3">
    <name type="scientific">Ensete ventricosum</name>
    <name type="common">Abyssinian banana</name>
    <name type="synonym">Musa ensete</name>
    <dbReference type="NCBI Taxonomy" id="4639"/>
    <lineage>
        <taxon>Eukaryota</taxon>
        <taxon>Viridiplantae</taxon>
        <taxon>Streptophyta</taxon>
        <taxon>Embryophyta</taxon>
        <taxon>Tracheophyta</taxon>
        <taxon>Spermatophyta</taxon>
        <taxon>Magnoliopsida</taxon>
        <taxon>Liliopsida</taxon>
        <taxon>Zingiberales</taxon>
        <taxon>Musaceae</taxon>
        <taxon>Ensete</taxon>
    </lineage>
</organism>
<name>A0A426ZK17_ENSVE</name>